<organism evidence="1 2">
    <name type="scientific">Porites lobata</name>
    <dbReference type="NCBI Taxonomy" id="104759"/>
    <lineage>
        <taxon>Eukaryota</taxon>
        <taxon>Metazoa</taxon>
        <taxon>Cnidaria</taxon>
        <taxon>Anthozoa</taxon>
        <taxon>Hexacorallia</taxon>
        <taxon>Scleractinia</taxon>
        <taxon>Fungiina</taxon>
        <taxon>Poritidae</taxon>
        <taxon>Porites</taxon>
    </lineage>
</organism>
<protein>
    <submittedName>
        <fullName evidence="1">Uncharacterized protein</fullName>
    </submittedName>
</protein>
<evidence type="ECO:0000313" key="2">
    <source>
        <dbReference type="Proteomes" id="UP001159405"/>
    </source>
</evidence>
<feature type="non-terminal residue" evidence="1">
    <location>
        <position position="1"/>
    </location>
</feature>
<dbReference type="EMBL" id="CALNXK010000103">
    <property type="protein sequence ID" value="CAH3156035.1"/>
    <property type="molecule type" value="Genomic_DNA"/>
</dbReference>
<accession>A0ABN8Q351</accession>
<name>A0ABN8Q351_9CNID</name>
<sequence>GSPPLIESVGEEVARGCVKTDGRVPSQQGAPTTRNLTYWEVTSKLCHSPILTLKLNEENTFRGQHKFSLYFYQTRLLYHADEPPNKGETLAVHGYHCLGDMALRMREVLARRWVGVFVPLTLSFEFTGDQIRVDPPSPLSQQLPYALFGTGD</sequence>
<evidence type="ECO:0000313" key="1">
    <source>
        <dbReference type="EMBL" id="CAH3156035.1"/>
    </source>
</evidence>
<comment type="caution">
    <text evidence="1">The sequence shown here is derived from an EMBL/GenBank/DDBJ whole genome shotgun (WGS) entry which is preliminary data.</text>
</comment>
<gene>
    <name evidence="1" type="ORF">PLOB_00001607</name>
</gene>
<proteinExistence type="predicted"/>
<reference evidence="1 2" key="1">
    <citation type="submission" date="2022-05" db="EMBL/GenBank/DDBJ databases">
        <authorList>
            <consortium name="Genoscope - CEA"/>
            <person name="William W."/>
        </authorList>
    </citation>
    <scope>NUCLEOTIDE SEQUENCE [LARGE SCALE GENOMIC DNA]</scope>
</reference>
<keyword evidence="2" id="KW-1185">Reference proteome</keyword>
<dbReference type="Proteomes" id="UP001159405">
    <property type="component" value="Unassembled WGS sequence"/>
</dbReference>